<accession>A0A166C310</accession>
<sequence>MSRPLSSKSRLANVTLAPRPHVPAKPTAKSGSRPGIGTRNAKVDEIEKLLAKTTLHDAGQEASELPSSIGEAEELLKTSSRVLSTVVAGSSSCARLLELAQRQKVALRLIRQASNNPLDIDRRSSTLVNRLLSLEAKDAAFELLEDIRMSVLSMYEHEPPSSDCPYLFPLPSSSTPVEFSEFITITLMQYLHAHLPENAQCIADLSSPGSLWHWTQYATDLTLKRAYSALIKCEAFAARAMALKILLKTSELGSEVFWTQTCHFGVSYAKSAPLEKQNDVSIEISTAYGEIIRLAEQRQGFLEGENFVKFCKHWMSFARKNHDPRTLDKISTYLKATPARDVALEKAQLYGLFVKINSLLSHNALTNEFPSQVRECLERMKQLQGLMVDDQMLEESHSLRKAAIKWLQAQPKHDSNKFESVSALILGLSRKEALRESLDSLFVLAQTGMNPSDQATWKPTLDILNTAVDLISSARKGGKLSKELSHIKHAELLRFTAGTVYKLGGNLFKEARYSGALIFLQRYVGIAQLALDYFHQLSLSPADDDLAHWDAFKERLSRGWELLGICHLKINDRRAAHKAYVESLKTTFANPKATLPIPSLDVSLIHRTTFIAVNELFMGRGASLYSVLNEVCQDRAILAAVLEEQVAGLADFSMKEGAVDLLTTLLHECAEIYGTRMPMRHVRILLRLLENEFASASSGIDSITVVEQIEELLRLQDLKDDIHLATLGPFYAASAKIWRALILDRSQQACGSKDSPNQSFITSLIDAADILASAKGAGIPSVGKRKEDGAVEVELTSRTGRSRAPSRAVSKASVRGPKPPKTPARKNAISEIGKAIPVPKVTDEVRAEIIRSLNLADTAARMLGLMGHVQHRLHFLESVTNFVRPMRQAIVDAYVPLSLQLAAEYGSLGLVSLAVPEFKDLCTMADNQELSLSDELRVQIYLRKAEFLTSRAALEDSERMYLRAWTIAEMIPEEPRQSSMLMRVKSRLRVLERTALAARVYSSLQGAKNEPVLSLDALERSSRLWNRAAETLMKQAAVSKPASQVRPDSPNPFDVPAIRPSPSGTPPPSTDVVTTRSCLRDGSTLFGAEWRVIDGLVQTLFLLCQMSIDRGSPKHAEYYLQQREDLVGTLRSPLLENRTLASKSELLLLVGKLQEASDSISRAAARASSPVDEAYIDRVLGDYQRLSHHDTDALQSYSTAAELLSKPLENETSFRKDQKKTTEPLLPELLLRVLQNQVWLLRDATKEECDPVIKRYLDLHEVSPYQDKEGVFMGRLVMHDAYDRFKTDLFLSSLTESTIAIPVGMTFEKSLTLTPTARDVITRLGQAEKQFWAGLDAHGQSGPVWSSLPSQRTFSANAGAAVTIRREMRDAIQAKLAFLRQPDDLKWSRIEDLSDSPSESSTAPARPKRLRSPPSDLSIQIDAREEDLNSYWRTIDARYRAERFNPSQLSPRRTKWLPDHWTVVSVSVTEDLGTMLLTRQRAGRTPLILCIPLDRHGRKDQDDSTFFTFTDAMDELNEIISTSNIQARDAKSVQGHEAKVDWWNGRRTLNGRLKELLETIEYCWLGAFKMIFSAPVTTGEKALTDLRNRLETVVEPALQPDKKIKTLPRLDDDLLECISTLSPQCRDEELEDLVYFILDLYQFHGIPVALHEVDVDQMVVDLRSALEDHARQTAHAPETEGDQHLFLVLDKHVQGIPWESLPCLRGRAISRLPSVSFLYDRILLARLRRGLPLEPVEGEKFVIDRMSINPCNAYYVLNPSGDLKSTEQAFSEWMKSMEAHGWQGVIGRAPSEMEVLGALQKHDLFIYFGHGSGAQYARNHKVRNLRECAATMLWGCSSGTMRQMGEFDNTGTPSSYMLAGCPTLVANLWDVTDRDMDKYTKSVFEKLRLTASGVADWKAREARGEESEGVSIVSAIAQARESCKMDYLVGAAPVVYGIPFYL</sequence>
<dbReference type="PANTHER" id="PTHR12792">
    <property type="entry name" value="EXTRA SPINDLE POLES 1-RELATED"/>
    <property type="match status" value="1"/>
</dbReference>
<evidence type="ECO:0000313" key="8">
    <source>
        <dbReference type="Proteomes" id="UP000076798"/>
    </source>
</evidence>
<name>A0A166C310_9AGAM</name>
<dbReference type="EMBL" id="KV428093">
    <property type="protein sequence ID" value="KZT37018.1"/>
    <property type="molecule type" value="Genomic_DNA"/>
</dbReference>
<feature type="region of interest" description="Disordered" evidence="5">
    <location>
        <begin position="796"/>
        <end position="826"/>
    </location>
</feature>
<dbReference type="Pfam" id="PF03568">
    <property type="entry name" value="Separin_C"/>
    <property type="match status" value="1"/>
</dbReference>
<dbReference type="GO" id="GO:0051307">
    <property type="term" value="P:meiotic chromosome separation"/>
    <property type="evidence" value="ECO:0007669"/>
    <property type="project" value="TreeGrafter"/>
</dbReference>
<protein>
    <recommendedName>
        <fullName evidence="2">separase</fullName>
        <ecNumber evidence="2">3.4.22.49</ecNumber>
    </recommendedName>
</protein>
<keyword evidence="8" id="KW-1185">Reference proteome</keyword>
<dbReference type="Proteomes" id="UP000076798">
    <property type="component" value="Unassembled WGS sequence"/>
</dbReference>
<dbReference type="GO" id="GO:0005737">
    <property type="term" value="C:cytoplasm"/>
    <property type="evidence" value="ECO:0007669"/>
    <property type="project" value="TreeGrafter"/>
</dbReference>
<evidence type="ECO:0000313" key="7">
    <source>
        <dbReference type="EMBL" id="KZT37018.1"/>
    </source>
</evidence>
<feature type="region of interest" description="Disordered" evidence="5">
    <location>
        <begin position="1036"/>
        <end position="1073"/>
    </location>
</feature>
<dbReference type="EC" id="3.4.22.49" evidence="2"/>
<gene>
    <name evidence="7" type="ORF">SISSUDRAFT_1063177</name>
</gene>
<dbReference type="InterPro" id="IPR030397">
    <property type="entry name" value="SEPARIN_core_dom"/>
</dbReference>
<evidence type="ECO:0000256" key="1">
    <source>
        <dbReference type="ARBA" id="ARBA00000451"/>
    </source>
</evidence>
<feature type="compositionally biased region" description="Polar residues" evidence="5">
    <location>
        <begin position="1"/>
        <end position="12"/>
    </location>
</feature>
<dbReference type="GO" id="GO:0072686">
    <property type="term" value="C:mitotic spindle"/>
    <property type="evidence" value="ECO:0007669"/>
    <property type="project" value="TreeGrafter"/>
</dbReference>
<evidence type="ECO:0000259" key="6">
    <source>
        <dbReference type="PROSITE" id="PS51700"/>
    </source>
</evidence>
<evidence type="ECO:0000256" key="5">
    <source>
        <dbReference type="SAM" id="MobiDB-lite"/>
    </source>
</evidence>
<comment type="catalytic activity">
    <reaction evidence="1">
        <text>All bonds known to be hydrolyzed by this endopeptidase have arginine in P1 and an acidic residue in P4. P6 is often occupied by an acidic residue or by a hydroxy-amino-acid residue, the phosphorylation of which enhances cleavage.</text>
        <dbReference type="EC" id="3.4.22.49"/>
    </reaction>
</comment>
<dbReference type="InterPro" id="IPR005314">
    <property type="entry name" value="Peptidase_C50"/>
</dbReference>
<dbReference type="PANTHER" id="PTHR12792:SF0">
    <property type="entry name" value="SEPARIN"/>
    <property type="match status" value="1"/>
</dbReference>
<dbReference type="STRING" id="1314776.A0A166C310"/>
<organism evidence="7 8">
    <name type="scientific">Sistotremastrum suecicum HHB10207 ss-3</name>
    <dbReference type="NCBI Taxonomy" id="1314776"/>
    <lineage>
        <taxon>Eukaryota</taxon>
        <taxon>Fungi</taxon>
        <taxon>Dikarya</taxon>
        <taxon>Basidiomycota</taxon>
        <taxon>Agaricomycotina</taxon>
        <taxon>Agaricomycetes</taxon>
        <taxon>Sistotremastrales</taxon>
        <taxon>Sistotremastraceae</taxon>
        <taxon>Sistotremastrum</taxon>
    </lineage>
</organism>
<evidence type="ECO:0000256" key="4">
    <source>
        <dbReference type="ARBA" id="ARBA00022829"/>
    </source>
</evidence>
<dbReference type="GO" id="GO:0005634">
    <property type="term" value="C:nucleus"/>
    <property type="evidence" value="ECO:0007669"/>
    <property type="project" value="InterPro"/>
</dbReference>
<dbReference type="OrthoDB" id="10255632at2759"/>
<feature type="domain" description="Peptidase C50" evidence="6">
    <location>
        <begin position="1750"/>
        <end position="1847"/>
    </location>
</feature>
<evidence type="ECO:0000256" key="2">
    <source>
        <dbReference type="ARBA" id="ARBA00012489"/>
    </source>
</evidence>
<keyword evidence="4" id="KW-0159">Chromosome partition</keyword>
<proteinExistence type="predicted"/>
<keyword evidence="3" id="KW-0378">Hydrolase</keyword>
<dbReference type="PROSITE" id="PS51700">
    <property type="entry name" value="SEPARIN"/>
    <property type="match status" value="1"/>
</dbReference>
<dbReference type="GO" id="GO:0044732">
    <property type="term" value="C:mitotic spindle pole body"/>
    <property type="evidence" value="ECO:0007669"/>
    <property type="project" value="TreeGrafter"/>
</dbReference>
<feature type="region of interest" description="Disordered" evidence="5">
    <location>
        <begin position="1"/>
        <end position="41"/>
    </location>
</feature>
<dbReference type="GO" id="GO:0006508">
    <property type="term" value="P:proteolysis"/>
    <property type="evidence" value="ECO:0007669"/>
    <property type="project" value="InterPro"/>
</dbReference>
<dbReference type="GO" id="GO:0004197">
    <property type="term" value="F:cysteine-type endopeptidase activity"/>
    <property type="evidence" value="ECO:0007669"/>
    <property type="project" value="InterPro"/>
</dbReference>
<evidence type="ECO:0000256" key="3">
    <source>
        <dbReference type="ARBA" id="ARBA00022801"/>
    </source>
</evidence>
<reference evidence="7 8" key="1">
    <citation type="journal article" date="2016" name="Mol. Biol. Evol.">
        <title>Comparative Genomics of Early-Diverging Mushroom-Forming Fungi Provides Insights into the Origins of Lignocellulose Decay Capabilities.</title>
        <authorList>
            <person name="Nagy L.G."/>
            <person name="Riley R."/>
            <person name="Tritt A."/>
            <person name="Adam C."/>
            <person name="Daum C."/>
            <person name="Floudas D."/>
            <person name="Sun H."/>
            <person name="Yadav J.S."/>
            <person name="Pangilinan J."/>
            <person name="Larsson K.H."/>
            <person name="Matsuura K."/>
            <person name="Barry K."/>
            <person name="Labutti K."/>
            <person name="Kuo R."/>
            <person name="Ohm R.A."/>
            <person name="Bhattacharya S.S."/>
            <person name="Shirouzu T."/>
            <person name="Yoshinaga Y."/>
            <person name="Martin F.M."/>
            <person name="Grigoriev I.V."/>
            <person name="Hibbett D.S."/>
        </authorList>
    </citation>
    <scope>NUCLEOTIDE SEQUENCE [LARGE SCALE GENOMIC DNA]</scope>
    <source>
        <strain evidence="7 8">HHB10207 ss-3</strain>
    </source>
</reference>
<feature type="region of interest" description="Disordered" evidence="5">
    <location>
        <begin position="1390"/>
        <end position="1417"/>
    </location>
</feature>